<protein>
    <submittedName>
        <fullName evidence="3">Uncharacterized protein</fullName>
    </submittedName>
</protein>
<dbReference type="AlphaFoldDB" id="A0A7H9B263"/>
<evidence type="ECO:0000256" key="1">
    <source>
        <dbReference type="SAM" id="MobiDB-lite"/>
    </source>
</evidence>
<dbReference type="GeneID" id="59236198"/>
<feature type="transmembrane region" description="Helical" evidence="2">
    <location>
        <begin position="39"/>
        <end position="57"/>
    </location>
</feature>
<dbReference type="Pfam" id="PF00674">
    <property type="entry name" value="DUP"/>
    <property type="match status" value="1"/>
</dbReference>
<feature type="region of interest" description="Disordered" evidence="1">
    <location>
        <begin position="164"/>
        <end position="188"/>
    </location>
</feature>
<accession>A0A7H9B263</accession>
<dbReference type="KEGG" id="zmk:HG535_0D01820"/>
<dbReference type="Proteomes" id="UP000509704">
    <property type="component" value="Chromosome 4"/>
</dbReference>
<evidence type="ECO:0000256" key="2">
    <source>
        <dbReference type="SAM" id="Phobius"/>
    </source>
</evidence>
<keyword evidence="4" id="KW-1185">Reference proteome</keyword>
<dbReference type="OrthoDB" id="4036517at2759"/>
<name>A0A7H9B263_ZYGMR</name>
<feature type="compositionally biased region" description="Polar residues" evidence="1">
    <location>
        <begin position="165"/>
        <end position="178"/>
    </location>
</feature>
<evidence type="ECO:0000313" key="3">
    <source>
        <dbReference type="EMBL" id="QLG72474.1"/>
    </source>
</evidence>
<dbReference type="InterPro" id="IPR001142">
    <property type="entry name" value="DUP/COS"/>
</dbReference>
<reference evidence="3 4" key="1">
    <citation type="submission" date="2020-07" db="EMBL/GenBank/DDBJ databases">
        <title>The yeast mating-type switching endonuclease HO is a domesticated member of an unorthodox homing genetic element family.</title>
        <authorList>
            <person name="Coughlan A.Y."/>
            <person name="Lombardi L."/>
            <person name="Braun-Galleani S."/>
            <person name="Martos A.R."/>
            <person name="Galeote V."/>
            <person name="Bigey F."/>
            <person name="Dequin S."/>
            <person name="Byrne K.P."/>
            <person name="Wolfe K.H."/>
        </authorList>
    </citation>
    <scope>NUCLEOTIDE SEQUENCE [LARGE SCALE GENOMIC DNA]</scope>
    <source>
        <strain evidence="3 4">NRRL Y-6702</strain>
    </source>
</reference>
<organism evidence="3 4">
    <name type="scientific">Zygotorulaspora mrakii</name>
    <name type="common">Zygosaccharomyces mrakii</name>
    <dbReference type="NCBI Taxonomy" id="42260"/>
    <lineage>
        <taxon>Eukaryota</taxon>
        <taxon>Fungi</taxon>
        <taxon>Dikarya</taxon>
        <taxon>Ascomycota</taxon>
        <taxon>Saccharomycotina</taxon>
        <taxon>Saccharomycetes</taxon>
        <taxon>Saccharomycetales</taxon>
        <taxon>Saccharomycetaceae</taxon>
        <taxon>Zygotorulaspora</taxon>
    </lineage>
</organism>
<dbReference type="RefSeq" id="XP_037144202.1">
    <property type="nucleotide sequence ID" value="XM_037288307.1"/>
</dbReference>
<evidence type="ECO:0000313" key="4">
    <source>
        <dbReference type="Proteomes" id="UP000509704"/>
    </source>
</evidence>
<gene>
    <name evidence="3" type="ORF">HG535_0D01820</name>
</gene>
<sequence length="226" mass="26543">MISQKDGRENGLEYEEETPQLPRDVFFCRFSHFFFTNKRFSLVFFGVLIIMLLLIWFQRHDEVAIFFLMFFGSLTMILLGCFALLIAYKIEFTKENELLFLKQVVIIRPGLDSRKWDTIAGNLNRVFYQNSREATPYFFYDGESCQSCFRSKFLNPYLKIENQGERGSSNEQHQSSGNGAAHDLNEPPVQRSQKLELEPYIKEAVKAYQESVDDFWNSLMRDESIV</sequence>
<keyword evidence="2" id="KW-0472">Membrane</keyword>
<feature type="transmembrane region" description="Helical" evidence="2">
    <location>
        <begin position="63"/>
        <end position="88"/>
    </location>
</feature>
<keyword evidence="2" id="KW-0812">Transmembrane</keyword>
<proteinExistence type="predicted"/>
<dbReference type="EMBL" id="CP058607">
    <property type="protein sequence ID" value="QLG72474.1"/>
    <property type="molecule type" value="Genomic_DNA"/>
</dbReference>
<keyword evidence="2" id="KW-1133">Transmembrane helix</keyword>